<proteinExistence type="predicted"/>
<dbReference type="Pfam" id="PF01966">
    <property type="entry name" value="HD"/>
    <property type="match status" value="1"/>
</dbReference>
<evidence type="ECO:0000313" key="3">
    <source>
        <dbReference type="Proteomes" id="UP000754644"/>
    </source>
</evidence>
<dbReference type="CDD" id="cd00077">
    <property type="entry name" value="HDc"/>
    <property type="match status" value="1"/>
</dbReference>
<organism evidence="2 3">
    <name type="scientific">SAR86 cluster bacterium</name>
    <dbReference type="NCBI Taxonomy" id="2030880"/>
    <lineage>
        <taxon>Bacteria</taxon>
        <taxon>Pseudomonadati</taxon>
        <taxon>Pseudomonadota</taxon>
        <taxon>Gammaproteobacteria</taxon>
        <taxon>SAR86 cluster</taxon>
    </lineage>
</organism>
<dbReference type="PANTHER" id="PTHR40202">
    <property type="match status" value="1"/>
</dbReference>
<gene>
    <name evidence="2" type="ORF">HQ497_00030</name>
</gene>
<dbReference type="Proteomes" id="UP000754644">
    <property type="component" value="Unassembled WGS sequence"/>
</dbReference>
<name>A0A972VT28_9GAMM</name>
<reference evidence="2" key="1">
    <citation type="submission" date="2020-05" db="EMBL/GenBank/DDBJ databases">
        <title>Sulfur intermediates as new biogeochemical hubs in an aquatic model microbial ecosystem.</title>
        <authorList>
            <person name="Vigneron A."/>
        </authorList>
    </citation>
    <scope>NUCLEOTIDE SEQUENCE</scope>
    <source>
        <strain evidence="2">Bin.250</strain>
    </source>
</reference>
<dbReference type="InterPro" id="IPR052567">
    <property type="entry name" value="OP_Dioxygenase"/>
</dbReference>
<dbReference type="Gene3D" id="1.10.3210.10">
    <property type="entry name" value="Hypothetical protein af1432"/>
    <property type="match status" value="1"/>
</dbReference>
<evidence type="ECO:0000313" key="2">
    <source>
        <dbReference type="EMBL" id="NQV63723.1"/>
    </source>
</evidence>
<dbReference type="EMBL" id="JABMOJ010000002">
    <property type="protein sequence ID" value="NQV63723.1"/>
    <property type="molecule type" value="Genomic_DNA"/>
</dbReference>
<comment type="caution">
    <text evidence="2">The sequence shown here is derived from an EMBL/GenBank/DDBJ whole genome shotgun (WGS) entry which is preliminary data.</text>
</comment>
<dbReference type="PANTHER" id="PTHR40202:SF1">
    <property type="entry name" value="HD DOMAIN-CONTAINING PROTEIN"/>
    <property type="match status" value="1"/>
</dbReference>
<dbReference type="SUPFAM" id="SSF109604">
    <property type="entry name" value="HD-domain/PDEase-like"/>
    <property type="match status" value="1"/>
</dbReference>
<accession>A0A972VT28</accession>
<feature type="domain" description="HD" evidence="1">
    <location>
        <begin position="59"/>
        <end position="130"/>
    </location>
</feature>
<sequence length="193" mass="21881">MTTDTLERRAKFTRMDQGTEQDWQIIAKHNGEEAAGLADRVLNHLKLLGDDTGGFAVTRLEHSLQTATLAHNAGKDEEYIVCALLHDIGDTLGSYNHADVAAVILKPFISEENHWIVAHHGIFQGYYFFHYLGLDRNMRDEFKDHPFYAACAEFCRLDQAAFDPDFTSMPIEAFEPMVRRVFAKPKASIYQAS</sequence>
<evidence type="ECO:0000259" key="1">
    <source>
        <dbReference type="Pfam" id="PF01966"/>
    </source>
</evidence>
<dbReference type="InterPro" id="IPR003607">
    <property type="entry name" value="HD/PDEase_dom"/>
</dbReference>
<dbReference type="InterPro" id="IPR006674">
    <property type="entry name" value="HD_domain"/>
</dbReference>
<dbReference type="AlphaFoldDB" id="A0A972VT28"/>
<protein>
    <submittedName>
        <fullName evidence="2">HD domain-containing protein</fullName>
    </submittedName>
</protein>